<gene>
    <name evidence="1" type="ORF">METZ01_LOCUS113324</name>
</gene>
<organism evidence="1">
    <name type="scientific">marine metagenome</name>
    <dbReference type="NCBI Taxonomy" id="408172"/>
    <lineage>
        <taxon>unclassified sequences</taxon>
        <taxon>metagenomes</taxon>
        <taxon>ecological metagenomes</taxon>
    </lineage>
</organism>
<reference evidence="1" key="1">
    <citation type="submission" date="2018-05" db="EMBL/GenBank/DDBJ databases">
        <authorList>
            <person name="Lanie J.A."/>
            <person name="Ng W.-L."/>
            <person name="Kazmierczak K.M."/>
            <person name="Andrzejewski T.M."/>
            <person name="Davidsen T.M."/>
            <person name="Wayne K.J."/>
            <person name="Tettelin H."/>
            <person name="Glass J.I."/>
            <person name="Rusch D."/>
            <person name="Podicherti R."/>
            <person name="Tsui H.-C.T."/>
            <person name="Winkler M.E."/>
        </authorList>
    </citation>
    <scope>NUCLEOTIDE SEQUENCE</scope>
</reference>
<name>A0A381X770_9ZZZZ</name>
<dbReference type="AlphaFoldDB" id="A0A381X770"/>
<proteinExistence type="predicted"/>
<protein>
    <submittedName>
        <fullName evidence="1">Uncharacterized protein</fullName>
    </submittedName>
</protein>
<evidence type="ECO:0000313" key="1">
    <source>
        <dbReference type="EMBL" id="SVA60470.1"/>
    </source>
</evidence>
<feature type="non-terminal residue" evidence="1">
    <location>
        <position position="1"/>
    </location>
</feature>
<sequence length="72" mass="7793">WSGRADVRANDPSYSSRGSGRWLCDHFYRFGESRSAWAGNTAIRGGNRLDVCCLETGQYAGSDCGDLGETGL</sequence>
<dbReference type="EMBL" id="UINC01014123">
    <property type="protein sequence ID" value="SVA60470.1"/>
    <property type="molecule type" value="Genomic_DNA"/>
</dbReference>
<accession>A0A381X770</accession>
<feature type="non-terminal residue" evidence="1">
    <location>
        <position position="72"/>
    </location>
</feature>